<feature type="transmembrane region" description="Helical" evidence="1">
    <location>
        <begin position="230"/>
        <end position="248"/>
    </location>
</feature>
<sequence>MNRTPAVALATLALVASGGALAPAASADSGTRDTLRLQAHLDPVPFSKVKGSGTATVTLTGHRATVSVTAHGLLAGAPHAQHFHIAAKGQCPPASAARTVNGMKSVFTTDGAPFYGGIGTSLTTKGDTSPASGLAVDRFPVGPDVTYHRTITVSAEAAESLRAGTAVVVVHGTDVNGNGKYDDVLGPSDLDPKLPAEATNPALCGPLTQAAKGPVKGGLGGSQGTDGNTLAVAGGAGLLAAAGGVFLLRRRPGRAA</sequence>
<keyword evidence="1" id="KW-0812">Transmembrane</keyword>
<proteinExistence type="predicted"/>
<evidence type="ECO:0008006" key="5">
    <source>
        <dbReference type="Google" id="ProtNLM"/>
    </source>
</evidence>
<gene>
    <name evidence="3" type="ORF">IF129_25580</name>
</gene>
<dbReference type="RefSeq" id="WP_191212215.1">
    <property type="nucleotide sequence ID" value="NZ_JACXYU010000022.1"/>
</dbReference>
<evidence type="ECO:0000256" key="2">
    <source>
        <dbReference type="SAM" id="SignalP"/>
    </source>
</evidence>
<protein>
    <recommendedName>
        <fullName evidence="5">CHRD domain-containing protein</fullName>
    </recommendedName>
</protein>
<feature type="signal peptide" evidence="2">
    <location>
        <begin position="1"/>
        <end position="22"/>
    </location>
</feature>
<accession>A0A927IDB1</accession>
<evidence type="ECO:0000313" key="3">
    <source>
        <dbReference type="EMBL" id="MBD3934918.1"/>
    </source>
</evidence>
<keyword evidence="2" id="KW-0732">Signal</keyword>
<keyword evidence="1" id="KW-1133">Transmembrane helix</keyword>
<dbReference type="EMBL" id="JACXYU010000022">
    <property type="protein sequence ID" value="MBD3934918.1"/>
    <property type="molecule type" value="Genomic_DNA"/>
</dbReference>
<keyword evidence="1" id="KW-0472">Membrane</keyword>
<comment type="caution">
    <text evidence="3">The sequence shown here is derived from an EMBL/GenBank/DDBJ whole genome shotgun (WGS) entry which is preliminary data.</text>
</comment>
<keyword evidence="4" id="KW-1185">Reference proteome</keyword>
<organism evidence="3 4">
    <name type="scientific">Streptomyces chumphonensis</name>
    <dbReference type="NCBI Taxonomy" id="1214925"/>
    <lineage>
        <taxon>Bacteria</taxon>
        <taxon>Bacillati</taxon>
        <taxon>Actinomycetota</taxon>
        <taxon>Actinomycetes</taxon>
        <taxon>Kitasatosporales</taxon>
        <taxon>Streptomycetaceae</taxon>
        <taxon>Streptomyces</taxon>
    </lineage>
</organism>
<name>A0A927IDB1_9ACTN</name>
<dbReference type="Proteomes" id="UP000632289">
    <property type="component" value="Unassembled WGS sequence"/>
</dbReference>
<feature type="chain" id="PRO_5039293085" description="CHRD domain-containing protein" evidence="2">
    <location>
        <begin position="23"/>
        <end position="256"/>
    </location>
</feature>
<evidence type="ECO:0000256" key="1">
    <source>
        <dbReference type="SAM" id="Phobius"/>
    </source>
</evidence>
<evidence type="ECO:0000313" key="4">
    <source>
        <dbReference type="Proteomes" id="UP000632289"/>
    </source>
</evidence>
<reference evidence="3" key="1">
    <citation type="submission" date="2020-09" db="EMBL/GenBank/DDBJ databases">
        <title>Secondary metabolite and genome analysis of marine Streptomyces chumphonensis KK1-2T.</title>
        <authorList>
            <person name="Phongsopitanun W."/>
            <person name="Kanchanasin P."/>
            <person name="Pittayakhajonwut P."/>
            <person name="Suwanborirux K."/>
            <person name="Tanasupawat S."/>
        </authorList>
    </citation>
    <scope>NUCLEOTIDE SEQUENCE</scope>
    <source>
        <strain evidence="3">KK1-2</strain>
    </source>
</reference>
<dbReference type="AlphaFoldDB" id="A0A927IDB1"/>